<dbReference type="PROSITE" id="PS01124">
    <property type="entry name" value="HTH_ARAC_FAMILY_2"/>
    <property type="match status" value="1"/>
</dbReference>
<feature type="transmembrane region" description="Helical" evidence="4">
    <location>
        <begin position="6"/>
        <end position="27"/>
    </location>
</feature>
<reference evidence="6" key="1">
    <citation type="submission" date="2024-06" db="EMBL/GenBank/DDBJ databases">
        <authorList>
            <person name="Li T."/>
            <person name="Gao R."/>
        </authorList>
    </citation>
    <scope>NUCLEOTIDE SEQUENCE</scope>
    <source>
        <strain evidence="6">ZPR3</strain>
        <plasmid evidence="6">unnamed5</plasmid>
    </source>
</reference>
<keyword evidence="2" id="KW-0238">DNA-binding</keyword>
<keyword evidence="4" id="KW-0812">Transmembrane</keyword>
<evidence type="ECO:0000256" key="3">
    <source>
        <dbReference type="ARBA" id="ARBA00023163"/>
    </source>
</evidence>
<gene>
    <name evidence="6" type="ORF">ABM479_35805</name>
</gene>
<evidence type="ECO:0000256" key="4">
    <source>
        <dbReference type="SAM" id="Phobius"/>
    </source>
</evidence>
<evidence type="ECO:0000256" key="1">
    <source>
        <dbReference type="ARBA" id="ARBA00023015"/>
    </source>
</evidence>
<name>A0AAU7S6J0_9HYPH</name>
<keyword evidence="1" id="KW-0805">Transcription regulation</keyword>
<dbReference type="Gene3D" id="1.10.10.60">
    <property type="entry name" value="Homeodomain-like"/>
    <property type="match status" value="1"/>
</dbReference>
<dbReference type="AlphaFoldDB" id="A0AAU7S6J0"/>
<feature type="transmembrane region" description="Helical" evidence="4">
    <location>
        <begin position="91"/>
        <end position="109"/>
    </location>
</feature>
<evidence type="ECO:0000256" key="2">
    <source>
        <dbReference type="ARBA" id="ARBA00023125"/>
    </source>
</evidence>
<evidence type="ECO:0000313" key="6">
    <source>
        <dbReference type="EMBL" id="XBT98076.1"/>
    </source>
</evidence>
<feature type="transmembrane region" description="Helical" evidence="4">
    <location>
        <begin position="59"/>
        <end position="79"/>
    </location>
</feature>
<keyword evidence="4" id="KW-1133">Transmembrane helix</keyword>
<dbReference type="PANTHER" id="PTHR43280:SF29">
    <property type="entry name" value="ARAC-FAMILY TRANSCRIPTIONAL REGULATOR"/>
    <property type="match status" value="1"/>
</dbReference>
<feature type="transmembrane region" description="Helical" evidence="4">
    <location>
        <begin position="148"/>
        <end position="167"/>
    </location>
</feature>
<organism evidence="6">
    <name type="scientific">Rhizobium sp. ZPR3</name>
    <dbReference type="NCBI Taxonomy" id="3158967"/>
    <lineage>
        <taxon>Bacteria</taxon>
        <taxon>Pseudomonadati</taxon>
        <taxon>Pseudomonadota</taxon>
        <taxon>Alphaproteobacteria</taxon>
        <taxon>Hyphomicrobiales</taxon>
        <taxon>Rhizobiaceae</taxon>
        <taxon>Rhizobium/Agrobacterium group</taxon>
        <taxon>Rhizobium</taxon>
    </lineage>
</organism>
<dbReference type="InterPro" id="IPR018060">
    <property type="entry name" value="HTH_AraC"/>
</dbReference>
<feature type="domain" description="HTH araC/xylS-type" evidence="5">
    <location>
        <begin position="230"/>
        <end position="335"/>
    </location>
</feature>
<dbReference type="RefSeq" id="WP_349963347.1">
    <property type="nucleotide sequence ID" value="NZ_CP157965.1"/>
</dbReference>
<dbReference type="SUPFAM" id="SSF46689">
    <property type="entry name" value="Homeodomain-like"/>
    <property type="match status" value="1"/>
</dbReference>
<dbReference type="GO" id="GO:0043565">
    <property type="term" value="F:sequence-specific DNA binding"/>
    <property type="evidence" value="ECO:0007669"/>
    <property type="project" value="InterPro"/>
</dbReference>
<keyword evidence="4" id="KW-0472">Membrane</keyword>
<evidence type="ECO:0000259" key="5">
    <source>
        <dbReference type="PROSITE" id="PS01124"/>
    </source>
</evidence>
<dbReference type="SMART" id="SM00342">
    <property type="entry name" value="HTH_ARAC"/>
    <property type="match status" value="1"/>
</dbReference>
<dbReference type="Pfam" id="PF12833">
    <property type="entry name" value="HTH_18"/>
    <property type="match status" value="1"/>
</dbReference>
<proteinExistence type="predicted"/>
<geneLocation type="plasmid" evidence="6">
    <name>unnamed5</name>
</geneLocation>
<dbReference type="InterPro" id="IPR009057">
    <property type="entry name" value="Homeodomain-like_sf"/>
</dbReference>
<dbReference type="PANTHER" id="PTHR43280">
    <property type="entry name" value="ARAC-FAMILY TRANSCRIPTIONAL REGULATOR"/>
    <property type="match status" value="1"/>
</dbReference>
<feature type="transmembrane region" description="Helical" evidence="4">
    <location>
        <begin position="34"/>
        <end position="53"/>
    </location>
</feature>
<protein>
    <submittedName>
        <fullName evidence="6">AraC family transcriptional regulator</fullName>
    </submittedName>
</protein>
<keyword evidence="6" id="KW-0614">Plasmid</keyword>
<accession>A0AAU7S6J0</accession>
<sequence>MLLETGFRGGALALLGLLAIIGLPGTLRSPIGRATLLFDLCVIAFLIETAPGIHERLVWWIIPLRILSNSTAGVFVAWAETVFVDASQSTLRRWTVFVAFLPLAGVATLSGSSLAWNATHAATLIVVVIETARVLAGRKADLVEGRRRFRIIFVCAVGLVILATTMLDVAGVRWLPGLSAVLGLATVAAMMRLRPVMPEPTVEPPPATSGGLTIPVAATDMSAEERQLVERLRRAMEQDRAYRDSDLSVDRLAEQLGVPEYRLRRTINGRLGYRNFTDFVNEHRLKEAREALSDPAQSRVPVLTIALDAGWGSIGPFNRAFKGQTGQTPTEFRRRALADFAIGHILPESARSDATSGETPASA</sequence>
<dbReference type="GO" id="GO:0003700">
    <property type="term" value="F:DNA-binding transcription factor activity"/>
    <property type="evidence" value="ECO:0007669"/>
    <property type="project" value="InterPro"/>
</dbReference>
<keyword evidence="3" id="KW-0804">Transcription</keyword>
<dbReference type="EMBL" id="CP157965">
    <property type="protein sequence ID" value="XBT98076.1"/>
    <property type="molecule type" value="Genomic_DNA"/>
</dbReference>